<proteinExistence type="predicted"/>
<dbReference type="GO" id="GO:0051213">
    <property type="term" value="F:dioxygenase activity"/>
    <property type="evidence" value="ECO:0007669"/>
    <property type="project" value="UniProtKB-KW"/>
</dbReference>
<feature type="region of interest" description="Disordered" evidence="1">
    <location>
        <begin position="1"/>
        <end position="38"/>
    </location>
</feature>
<keyword evidence="2" id="KW-0223">Dioxygenase</keyword>
<evidence type="ECO:0000313" key="3">
    <source>
        <dbReference type="Proteomes" id="UP001165413"/>
    </source>
</evidence>
<feature type="non-terminal residue" evidence="2">
    <location>
        <position position="1"/>
    </location>
</feature>
<comment type="caution">
    <text evidence="2">The sequence shown here is derived from an EMBL/GenBank/DDBJ whole genome shotgun (WGS) entry which is preliminary data.</text>
</comment>
<feature type="compositionally biased region" description="Polar residues" evidence="1">
    <location>
        <begin position="54"/>
        <end position="65"/>
    </location>
</feature>
<dbReference type="EMBL" id="JANATA010000367">
    <property type="protein sequence ID" value="MCP3430039.1"/>
    <property type="molecule type" value="Genomic_DNA"/>
</dbReference>
<sequence length="74" mass="7767">TASNSSSSNNDTDSNAEPEEDFDGWASGGTSAMTSDFPDDSLFDTASVCSVALTGSQTEGPSYFQSDYLDDISY</sequence>
<reference evidence="2" key="1">
    <citation type="submission" date="2022-07" db="EMBL/GenBank/DDBJ databases">
        <title>Characterization of the Novel Bacterium Alteromonas immobilis LMIT006 and Alteromonas gregis LMIT007.</title>
        <authorList>
            <person name="Lin X."/>
        </authorList>
    </citation>
    <scope>NUCLEOTIDE SEQUENCE</scope>
    <source>
        <strain evidence="2">LMIT007</strain>
    </source>
</reference>
<feature type="region of interest" description="Disordered" evidence="1">
    <location>
        <begin position="54"/>
        <end position="74"/>
    </location>
</feature>
<feature type="compositionally biased region" description="Low complexity" evidence="1">
    <location>
        <begin position="1"/>
        <end position="13"/>
    </location>
</feature>
<dbReference type="AlphaFoldDB" id="A0AA41X0S9"/>
<dbReference type="Proteomes" id="UP001165413">
    <property type="component" value="Unassembled WGS sequence"/>
</dbReference>
<feature type="non-terminal residue" evidence="2">
    <location>
        <position position="74"/>
    </location>
</feature>
<keyword evidence="2" id="KW-0560">Oxidoreductase</keyword>
<feature type="compositionally biased region" description="Acidic residues" evidence="1">
    <location>
        <begin position="14"/>
        <end position="23"/>
    </location>
</feature>
<evidence type="ECO:0000256" key="1">
    <source>
        <dbReference type="SAM" id="MobiDB-lite"/>
    </source>
</evidence>
<name>A0AA41X0S9_9ALTE</name>
<accession>A0AA41X0S9</accession>
<evidence type="ECO:0000313" key="2">
    <source>
        <dbReference type="EMBL" id="MCP3430039.1"/>
    </source>
</evidence>
<protein>
    <submittedName>
        <fullName evidence="2">Intradiol ring-cleavage dioxygenase</fullName>
    </submittedName>
</protein>
<keyword evidence="3" id="KW-1185">Reference proteome</keyword>
<organism evidence="2 3">
    <name type="scientific">Opacimonas viscosa</name>
    <dbReference type="NCBI Taxonomy" id="2961944"/>
    <lineage>
        <taxon>Bacteria</taxon>
        <taxon>Pseudomonadati</taxon>
        <taxon>Pseudomonadota</taxon>
        <taxon>Gammaproteobacteria</taxon>
        <taxon>Alteromonadales</taxon>
        <taxon>Alteromonadaceae</taxon>
        <taxon>Opacimonas</taxon>
    </lineage>
</organism>
<gene>
    <name evidence="2" type="ORF">NLF92_13950</name>
</gene>